<dbReference type="HOGENOM" id="CLU_132472_1_0_9"/>
<reference evidence="2 3" key="1">
    <citation type="submission" date="2012-07" db="EMBL/GenBank/DDBJ databases">
        <title>The Genome Sequence of Facklamia hominis CCUG 36813.</title>
        <authorList>
            <consortium name="The Broad Institute Genome Sequencing Platform"/>
            <person name="Earl A."/>
            <person name="Ward D."/>
            <person name="Feldgarden M."/>
            <person name="Gevers D."/>
            <person name="Huys G."/>
            <person name="Walker B."/>
            <person name="Young S.K."/>
            <person name="Zeng Q."/>
            <person name="Gargeya S."/>
            <person name="Fitzgerald M."/>
            <person name="Haas B."/>
            <person name="Abouelleil A."/>
            <person name="Alvarado L."/>
            <person name="Arachchi H.M."/>
            <person name="Berlin A.M."/>
            <person name="Chapman S.B."/>
            <person name="Goldberg J."/>
            <person name="Griggs A."/>
            <person name="Gujja S."/>
            <person name="Hansen M."/>
            <person name="Howarth C."/>
            <person name="Imamovic A."/>
            <person name="Larimer J."/>
            <person name="McCowen C."/>
            <person name="Montmayeur A."/>
            <person name="Murphy C."/>
            <person name="Neiman D."/>
            <person name="Pearson M."/>
            <person name="Priest M."/>
            <person name="Roberts A."/>
            <person name="Saif S."/>
            <person name="Shea T."/>
            <person name="Sisk P."/>
            <person name="Sykes S."/>
            <person name="Wortman J."/>
            <person name="Nusbaum C."/>
            <person name="Birren B."/>
        </authorList>
    </citation>
    <scope>NUCLEOTIDE SEQUENCE [LARGE SCALE GENOMIC DNA]</scope>
    <source>
        <strain evidence="2 3">CCUG 36813</strain>
    </source>
</reference>
<organism evidence="2 3">
    <name type="scientific">Facklamia hominis CCUG 36813</name>
    <dbReference type="NCBI Taxonomy" id="883111"/>
    <lineage>
        <taxon>Bacteria</taxon>
        <taxon>Bacillati</taxon>
        <taxon>Bacillota</taxon>
        <taxon>Bacilli</taxon>
        <taxon>Lactobacillales</taxon>
        <taxon>Aerococcaceae</taxon>
        <taxon>Facklamia</taxon>
    </lineage>
</organism>
<keyword evidence="1" id="KW-0812">Transmembrane</keyword>
<evidence type="ECO:0000256" key="1">
    <source>
        <dbReference type="SAM" id="Phobius"/>
    </source>
</evidence>
<keyword evidence="3" id="KW-1185">Reference proteome</keyword>
<gene>
    <name evidence="2" type="ORF">HMPREF9706_00739</name>
</gene>
<protein>
    <submittedName>
        <fullName evidence="2">Uncharacterized protein</fullName>
    </submittedName>
</protein>
<dbReference type="STRING" id="883111.HMPREF9706_00739"/>
<feature type="transmembrane region" description="Helical" evidence="1">
    <location>
        <begin position="140"/>
        <end position="162"/>
    </location>
</feature>
<dbReference type="PATRIC" id="fig|883111.3.peg.736"/>
<feature type="transmembrane region" description="Helical" evidence="1">
    <location>
        <begin position="43"/>
        <end position="66"/>
    </location>
</feature>
<dbReference type="OrthoDB" id="6443879at2"/>
<dbReference type="AlphaFoldDB" id="K1MEP5"/>
<comment type="caution">
    <text evidence="2">The sequence shown here is derived from an EMBL/GenBank/DDBJ whole genome shotgun (WGS) entry which is preliminary data.</text>
</comment>
<keyword evidence="1" id="KW-0472">Membrane</keyword>
<evidence type="ECO:0000313" key="3">
    <source>
        <dbReference type="Proteomes" id="UP000004465"/>
    </source>
</evidence>
<accession>K1MEP5</accession>
<sequence length="166" mass="18139">MTMENSSKQKYFDFGARIALGCFLILFTQGIKLLKNPASTPITGWTLLGLLILWLFSMLGIFVADFMKAKEIPVAKDFPILGWVSIVSLIFCLIFGEVIIKSIQSVDFLAVTTPILAVAGISVADSLVDLRRTSWKIMIVAAFVFIGTYLGSALISQLGLWLTGAL</sequence>
<dbReference type="RefSeq" id="WP_006908059.1">
    <property type="nucleotide sequence ID" value="NZ_JH932292.1"/>
</dbReference>
<proteinExistence type="predicted"/>
<evidence type="ECO:0000313" key="2">
    <source>
        <dbReference type="EMBL" id="EKB54549.1"/>
    </source>
</evidence>
<feature type="transmembrane region" description="Helical" evidence="1">
    <location>
        <begin position="12"/>
        <end position="31"/>
    </location>
</feature>
<keyword evidence="1" id="KW-1133">Transmembrane helix</keyword>
<name>K1MEP5_9LACT</name>
<dbReference type="EMBL" id="AGZD01000007">
    <property type="protein sequence ID" value="EKB54549.1"/>
    <property type="molecule type" value="Genomic_DNA"/>
</dbReference>
<feature type="transmembrane region" description="Helical" evidence="1">
    <location>
        <begin position="78"/>
        <end position="96"/>
    </location>
</feature>
<dbReference type="Proteomes" id="UP000004465">
    <property type="component" value="Unassembled WGS sequence"/>
</dbReference>